<name>A0A5Q0TWX0_9VIRU</name>
<reference evidence="1" key="1">
    <citation type="submission" date="2019-04" db="EMBL/GenBank/DDBJ databases">
        <title>Diversity and Distribution of a Novel Hyperthermophilic Aquificales Virus Family.</title>
        <authorList>
            <person name="Mead D.A."/>
            <person name="Chevrette M.G."/>
            <person name="Lodes M."/>
            <person name="Hedlund B."/>
            <person name="Schoenfeld T.W."/>
            <person name="Monsma S.A."/>
        </authorList>
    </citation>
    <scope>NUCLEOTIDE SEQUENCE</scope>
</reference>
<protein>
    <submittedName>
        <fullName evidence="1">Uncharacterized protein</fullName>
    </submittedName>
</protein>
<dbReference type="EMBL" id="MK783188">
    <property type="protein sequence ID" value="QGA72478.1"/>
    <property type="molecule type" value="Genomic_DNA"/>
</dbReference>
<sequence>MRYKTLEEIKVKVEEVFTVEQFINLTEEEKETYYKLYRKAFNFYNDNYLHNTKGGHAFMVVERIHYIPFKHYVIADYDYNDFNECYTQAIYKIDGKYLYTTYNNIEVVRKEDFKHLLYNHAQRWGNLSFSFSYPITSKIRIIKHLYPNWKKIVKWLQVAYEDKLVQKSFTIYEFIDFLEGIEKMFEEWKQGWLERLSKARGKPAKITIIV</sequence>
<proteinExistence type="predicted"/>
<accession>A0A5Q0TWX0</accession>
<organism evidence="1">
    <name type="scientific">uncultured virus</name>
    <dbReference type="NCBI Taxonomy" id="340016"/>
    <lineage>
        <taxon>Viruses</taxon>
        <taxon>environmental samples</taxon>
    </lineage>
</organism>
<evidence type="ECO:0000313" key="1">
    <source>
        <dbReference type="EMBL" id="QGA72478.1"/>
    </source>
</evidence>